<dbReference type="AlphaFoldDB" id="A0A3Q1LV31"/>
<dbReference type="VEuPathDB" id="HostDB:ENSBTAG00000008774"/>
<feature type="domain" description="Urocanase Rossmann-like" evidence="7">
    <location>
        <begin position="239"/>
        <end position="347"/>
    </location>
</feature>
<sequence>MPPRAPVPSCAPRAPPTPSLRAVCTFLLGALLSGLPPWSAGPEVAPGTRQKLDPETLRWPPDAPDPLLALKNALRYFPPDVQEVLAPEFAQELRLYGHIYMYRFCPDLEMRAYPVERYPCRTRAAAAIMLMIMNNLDPAVAQFPQELVTYGGNGQVFSNWAQFWLTMSYLAQMTEEQTLVMYSGHPLGLFPSSPEAPRLVITNGMVIPNYSSRTEYEKLFAMGVTMYGQMTAGSYCYIGPQGIVHGTVLTVLNAGRRYLGLQDLAGKVFVTSGLGGMSGAQAKAAVIVGCIGVIAEVDGAALMKRHRQGWLMEVTDSLDRCIERLREARKRKEVLSLGYHGNVVDLCLRRHVSAINRLAREHFFFWDYGNAFLLEAQRAGADVGKPGANRTEFRYPSYVQHIMGDIFSQGFGPFRWVCTSGDPQDLAVTDRLATSALEEIVAAGVTPAVKLQYVDNIRWIQEAAKHQLVVGSQARILYSDQKGRVAIAVAFNQAIARGELKAPVVLSRDHHDVSGTDSPFRETSNIYDGSAFCADMAVQNFVGDAFRGATWIALHNGGGVGWGEVINGGFGLVLDGTEDAEQKARRVLSWDVANGVSDRQHPPRLSPVQTADPPPSGKVCSPPAAAVSPPATARVALHGRQPALHPGCVLSSLCPWGLGSVPFPTLRLCASESTAAHARVCPDAVCGAGPHPRGTTYQGPKGEA</sequence>
<dbReference type="Gene3D" id="3.40.50.10730">
    <property type="entry name" value="Urocanase like domains"/>
    <property type="match status" value="2"/>
</dbReference>
<evidence type="ECO:0000256" key="3">
    <source>
        <dbReference type="ARBA" id="ARBA00023239"/>
    </source>
</evidence>
<keyword evidence="3" id="KW-0456">Lyase</keyword>
<comment type="cofactor">
    <cofactor evidence="1">
        <name>NAD(+)</name>
        <dbReference type="ChEBI" id="CHEBI:57540"/>
    </cofactor>
</comment>
<dbReference type="InterPro" id="IPR035085">
    <property type="entry name" value="Urocanase_Rossmann-like"/>
</dbReference>
<keyword evidence="6" id="KW-0732">Signal</keyword>
<evidence type="ECO:0000259" key="7">
    <source>
        <dbReference type="Pfam" id="PF01175"/>
    </source>
</evidence>
<dbReference type="InterPro" id="IPR035401">
    <property type="entry name" value="Urocanase_C"/>
</dbReference>
<feature type="domain" description="Urocanase N-terminal" evidence="8">
    <location>
        <begin position="110"/>
        <end position="236"/>
    </location>
</feature>
<dbReference type="Pfam" id="PF01175">
    <property type="entry name" value="Urocanase"/>
    <property type="match status" value="2"/>
</dbReference>
<dbReference type="InterPro" id="IPR023637">
    <property type="entry name" value="Urocanase-like"/>
</dbReference>
<dbReference type="PANTHER" id="PTHR12216">
    <property type="entry name" value="UROCANATE HYDRATASE"/>
    <property type="match status" value="1"/>
</dbReference>
<evidence type="ECO:0007829" key="13">
    <source>
        <dbReference type="PeptideAtlas" id="A0A3Q1LV31"/>
    </source>
</evidence>
<dbReference type="InterPro" id="IPR023636">
    <property type="entry name" value="Urocanase_CS"/>
</dbReference>
<evidence type="ECO:0000256" key="2">
    <source>
        <dbReference type="ARBA" id="ARBA00023027"/>
    </source>
</evidence>
<reference evidence="10" key="1">
    <citation type="submission" date="2018-03" db="EMBL/GenBank/DDBJ databases">
        <title>ARS-UCD1.2.</title>
        <authorList>
            <person name="Rosen B.D."/>
            <person name="Bickhart D.M."/>
            <person name="Koren S."/>
            <person name="Schnabel R.D."/>
            <person name="Hall R."/>
            <person name="Zimin A."/>
            <person name="Dreischer C."/>
            <person name="Schultheiss S."/>
            <person name="Schroeder S.G."/>
            <person name="Elsik C.G."/>
            <person name="Couldrey C."/>
            <person name="Liu G.E."/>
            <person name="Van Tassell C.P."/>
            <person name="Phillippy A.M."/>
            <person name="Smith T.P.L."/>
            <person name="Medrano J.F."/>
        </authorList>
    </citation>
    <scope>NUCLEOTIDE SEQUENCE [LARGE SCALE GENOMIC DNA]</scope>
    <source>
        <strain evidence="10">Hereford</strain>
    </source>
</reference>
<evidence type="ECO:0000256" key="6">
    <source>
        <dbReference type="SAM" id="SignalP"/>
    </source>
</evidence>
<dbReference type="Bgee" id="ENSBTAG00000008774">
    <property type="expression patterns" value="Expressed in liver and 96 other cell types or tissues"/>
</dbReference>
<dbReference type="Proteomes" id="UP000009136">
    <property type="component" value="Chromosome 22"/>
</dbReference>
<feature type="chain" id="PRO_5018668024" description="Urocanate hydratase" evidence="6">
    <location>
        <begin position="41"/>
        <end position="704"/>
    </location>
</feature>
<dbReference type="FunFam" id="3.40.1770.10:FF:000002">
    <property type="entry name" value="Urocanate hydratase 1"/>
    <property type="match status" value="1"/>
</dbReference>
<feature type="domain" description="Urocanase C-terminal" evidence="9">
    <location>
        <begin position="405"/>
        <end position="599"/>
    </location>
</feature>
<evidence type="ECO:0000256" key="1">
    <source>
        <dbReference type="ARBA" id="ARBA00001911"/>
    </source>
</evidence>
<dbReference type="GO" id="GO:0019556">
    <property type="term" value="P:L-histidine catabolic process to glutamate and formamide"/>
    <property type="evidence" value="ECO:0007669"/>
    <property type="project" value="UniProtKB-UniPathway"/>
</dbReference>
<dbReference type="VGNC" id="VGNC:36700">
    <property type="gene designation" value="UROC1"/>
</dbReference>
<evidence type="ECO:0000256" key="4">
    <source>
        <dbReference type="ARBA" id="ARBA00070010"/>
    </source>
</evidence>
<dbReference type="InterPro" id="IPR035400">
    <property type="entry name" value="Urocanase_N"/>
</dbReference>
<dbReference type="PANTHER" id="PTHR12216:SF3">
    <property type="entry name" value="UROCANATE HYDRATASE"/>
    <property type="match status" value="1"/>
</dbReference>
<gene>
    <name evidence="10 12" type="primary">UROC1</name>
</gene>
<reference evidence="10" key="3">
    <citation type="submission" date="2025-09" db="UniProtKB">
        <authorList>
            <consortium name="Ensembl"/>
        </authorList>
    </citation>
    <scope>IDENTIFICATION</scope>
    <source>
        <strain evidence="10">Hereford</strain>
    </source>
</reference>
<feature type="region of interest" description="Disordered" evidence="5">
    <location>
        <begin position="595"/>
        <end position="625"/>
    </location>
</feature>
<dbReference type="FunFam" id="3.40.1770.10:FF:000003">
    <property type="entry name" value="Urocanate hydratase 1"/>
    <property type="match status" value="1"/>
</dbReference>
<feature type="domain" description="Urocanase Rossmann-like" evidence="7">
    <location>
        <begin position="348"/>
        <end position="402"/>
    </location>
</feature>
<dbReference type="GO" id="GO:0016153">
    <property type="term" value="F:urocanate hydratase activity"/>
    <property type="evidence" value="ECO:0007669"/>
    <property type="project" value="InterPro"/>
</dbReference>
<evidence type="ECO:0000313" key="12">
    <source>
        <dbReference type="VGNC" id="VGNC:36700"/>
    </source>
</evidence>
<evidence type="ECO:0000313" key="11">
    <source>
        <dbReference type="Proteomes" id="UP000009136"/>
    </source>
</evidence>
<dbReference type="Gene3D" id="3.40.1770.10">
    <property type="entry name" value="Urocanase superfamily"/>
    <property type="match status" value="2"/>
</dbReference>
<organism evidence="10 11">
    <name type="scientific">Bos taurus</name>
    <name type="common">Bovine</name>
    <dbReference type="NCBI Taxonomy" id="9913"/>
    <lineage>
        <taxon>Eukaryota</taxon>
        <taxon>Metazoa</taxon>
        <taxon>Chordata</taxon>
        <taxon>Craniata</taxon>
        <taxon>Vertebrata</taxon>
        <taxon>Euteleostomi</taxon>
        <taxon>Mammalia</taxon>
        <taxon>Eutheria</taxon>
        <taxon>Laurasiatheria</taxon>
        <taxon>Artiodactyla</taxon>
        <taxon>Ruminantia</taxon>
        <taxon>Pecora</taxon>
        <taxon>Bovidae</taxon>
        <taxon>Bovinae</taxon>
        <taxon>Bos</taxon>
    </lineage>
</organism>
<dbReference type="Pfam" id="PF17391">
    <property type="entry name" value="Urocanase_N"/>
    <property type="match status" value="1"/>
</dbReference>
<keyword evidence="11" id="KW-1185">Reference proteome</keyword>
<keyword evidence="2" id="KW-0520">NAD</keyword>
<dbReference type="InterPro" id="IPR038364">
    <property type="entry name" value="Urocanase_central_sf"/>
</dbReference>
<keyword evidence="13" id="KW-1267">Proteomics identification</keyword>
<dbReference type="SUPFAM" id="SSF111326">
    <property type="entry name" value="Urocanase"/>
    <property type="match status" value="1"/>
</dbReference>
<dbReference type="Ensembl" id="ENSBTAT00000080592.3">
    <property type="protein sequence ID" value="ENSBTAP00000064447.1"/>
    <property type="gene ID" value="ENSBTAG00000008774.8"/>
</dbReference>
<evidence type="ECO:0000313" key="10">
    <source>
        <dbReference type="Ensembl" id="ENSBTAP00000064447.1"/>
    </source>
</evidence>
<dbReference type="FunFam" id="3.40.50.10730:FF:000006">
    <property type="entry name" value="Urocanate hydratase 1"/>
    <property type="match status" value="1"/>
</dbReference>
<evidence type="ECO:0000259" key="9">
    <source>
        <dbReference type="Pfam" id="PF17392"/>
    </source>
</evidence>
<evidence type="ECO:0000256" key="5">
    <source>
        <dbReference type="SAM" id="MobiDB-lite"/>
    </source>
</evidence>
<reference evidence="10" key="2">
    <citation type="submission" date="2025-08" db="UniProtKB">
        <authorList>
            <consortium name="Ensembl"/>
        </authorList>
    </citation>
    <scope>IDENTIFICATION</scope>
    <source>
        <strain evidence="10">Hereford</strain>
    </source>
</reference>
<dbReference type="PROSITE" id="PS01233">
    <property type="entry name" value="UROCANASE"/>
    <property type="match status" value="1"/>
</dbReference>
<proteinExistence type="evidence at protein level"/>
<dbReference type="GO" id="GO:0019557">
    <property type="term" value="P:L-histidine catabolic process to glutamate and formate"/>
    <property type="evidence" value="ECO:0007669"/>
    <property type="project" value="UniProtKB-UniPathway"/>
</dbReference>
<dbReference type="GeneTree" id="ENSGT00390000015136"/>
<dbReference type="InterPro" id="IPR036190">
    <property type="entry name" value="Urocanase_sf"/>
</dbReference>
<protein>
    <recommendedName>
        <fullName evidence="4">Urocanate hydratase</fullName>
    </recommendedName>
</protein>
<dbReference type="Pfam" id="PF17392">
    <property type="entry name" value="Urocanase_C"/>
    <property type="match status" value="1"/>
</dbReference>
<feature type="signal peptide" evidence="6">
    <location>
        <begin position="1"/>
        <end position="40"/>
    </location>
</feature>
<evidence type="ECO:0000259" key="8">
    <source>
        <dbReference type="Pfam" id="PF17391"/>
    </source>
</evidence>
<name>A0A3Q1LV31_BOVIN</name>
<accession>A0A3Q1LV31</accession>
<dbReference type="UniPathway" id="UPA00379">
    <property type="reaction ID" value="UER00550"/>
</dbReference>